<comment type="caution">
    <text evidence="1">The sequence shown here is derived from an EMBL/GenBank/DDBJ whole genome shotgun (WGS) entry which is preliminary data.</text>
</comment>
<name>A0AAV0S3Y6_9ROSI</name>
<evidence type="ECO:0000313" key="1">
    <source>
        <dbReference type="EMBL" id="CAI0627530.1"/>
    </source>
</evidence>
<dbReference type="EMBL" id="CAMGYJ010000011">
    <property type="protein sequence ID" value="CAI0627530.1"/>
    <property type="molecule type" value="Genomic_DNA"/>
</dbReference>
<dbReference type="Proteomes" id="UP001154282">
    <property type="component" value="Unassembled WGS sequence"/>
</dbReference>
<dbReference type="PANTHER" id="PTHR37200">
    <property type="entry name" value="RNA-BINDING (RRM/RBD/RNP MOTIFS) FAMILY PROTEIN"/>
    <property type="match status" value="1"/>
</dbReference>
<dbReference type="AlphaFoldDB" id="A0AAV0S3Y6"/>
<organism evidence="1 2">
    <name type="scientific">Linum tenue</name>
    <dbReference type="NCBI Taxonomy" id="586396"/>
    <lineage>
        <taxon>Eukaryota</taxon>
        <taxon>Viridiplantae</taxon>
        <taxon>Streptophyta</taxon>
        <taxon>Embryophyta</taxon>
        <taxon>Tracheophyta</taxon>
        <taxon>Spermatophyta</taxon>
        <taxon>Magnoliopsida</taxon>
        <taxon>eudicotyledons</taxon>
        <taxon>Gunneridae</taxon>
        <taxon>Pentapetalae</taxon>
        <taxon>rosids</taxon>
        <taxon>fabids</taxon>
        <taxon>Malpighiales</taxon>
        <taxon>Linaceae</taxon>
        <taxon>Linum</taxon>
    </lineage>
</organism>
<protein>
    <submittedName>
        <fullName evidence="1">Uncharacterized protein</fullName>
    </submittedName>
</protein>
<sequence>MDDDGGYGDEVEDGEMLLPLENMQKLLESKSSPVDWVKGRFVQQFSVESVVFVKIQKQLKCRIQNSSLSTASDDELADMDMDGSAFEDGMLKVRDKAVLTGVFTKYRLQAADASNEDN</sequence>
<evidence type="ECO:0000313" key="2">
    <source>
        <dbReference type="Proteomes" id="UP001154282"/>
    </source>
</evidence>
<gene>
    <name evidence="1" type="ORF">LITE_LOCUS51308</name>
</gene>
<dbReference type="PANTHER" id="PTHR37200:SF1">
    <property type="entry name" value="RNA-BINDING (RRM_RBD_RNP MOTIFS) FAMILY PROTEIN"/>
    <property type="match status" value="1"/>
</dbReference>
<reference evidence="1" key="1">
    <citation type="submission" date="2022-08" db="EMBL/GenBank/DDBJ databases">
        <authorList>
            <person name="Gutierrez-Valencia J."/>
        </authorList>
    </citation>
    <scope>NUCLEOTIDE SEQUENCE</scope>
</reference>
<proteinExistence type="predicted"/>
<accession>A0AAV0S3Y6</accession>
<keyword evidence="2" id="KW-1185">Reference proteome</keyword>